<dbReference type="RefSeq" id="WP_156562396.1">
    <property type="nucleotide sequence ID" value="NZ_CACRTV010000068.1"/>
</dbReference>
<dbReference type="InterPro" id="IPR013011">
    <property type="entry name" value="PTS_EIIB_2"/>
</dbReference>
<organism evidence="9">
    <name type="scientific">Clostridium paraputrificum</name>
    <dbReference type="NCBI Taxonomy" id="29363"/>
    <lineage>
        <taxon>Bacteria</taxon>
        <taxon>Bacillati</taxon>
        <taxon>Bacillota</taxon>
        <taxon>Clostridia</taxon>
        <taxon>Eubacteriales</taxon>
        <taxon>Clostridiaceae</taxon>
        <taxon>Clostridium</taxon>
    </lineage>
</organism>
<sequence>MISDRMSKIIKELNSSKKSYINSIELADMLGVSSRTVKRDLKEISEILKNNGAEVEATNQGYRLIINEDELFSQFINENISSSAEVSGKKSDKVNGILELLLSNIYINQDKIADELYISRSSINKVMMDVKNVLSEYKITIQNKPHYGYILEGNEIDIRNCMVKFLTQRKDDNSILISNRLVGFKEEDYYNLLEEIKNIFKDLKITKNDIEINYITRYIVISIFRVKYNCEIVLDDNINISLDNSVISASKTIAKKIKERFKVEFTFEDILYISYIIGNNHIEIKELDDSGISVEQMVIHAIDKIKNEYDIDFFRDGTLLKGLINHLYTSYSRYCLNVTLDNPLINLIKSKYIEAYNYSILFSKVFKEEYGISMTEEDIGYIALHFAASLERSIMNNSLKAIIVCSSGVGTAELLKTRITKKFQNIAIKGVYPAYILDSLELSDIDLIISTVNLEGVSLEKEVINVSPLLTDEDEEKINEHIKKQRDYDYLQNLMSNDLFFTNIEASSKEEVIEIMTKIMIERDIITEETKEHILKREEMSSTEITNLVAIPHCIAKENKNSVLAIGILKRPIVWDKSQVQIVFLGVLDPKVKQNRKVFSMLYKLTKKVDKIKELVNIDELSYFKKKLFK</sequence>
<dbReference type="Pfam" id="PF08279">
    <property type="entry name" value="HTH_11"/>
    <property type="match status" value="1"/>
</dbReference>
<dbReference type="SUPFAM" id="SSF55804">
    <property type="entry name" value="Phoshotransferase/anion transport protein"/>
    <property type="match status" value="1"/>
</dbReference>
<keyword evidence="1" id="KW-0808">Transferase</keyword>
<dbReference type="InterPro" id="IPR050661">
    <property type="entry name" value="BglG_antiterminators"/>
</dbReference>
<dbReference type="GO" id="GO:0009401">
    <property type="term" value="P:phosphoenolpyruvate-dependent sugar phosphotransferase system"/>
    <property type="evidence" value="ECO:0007669"/>
    <property type="project" value="InterPro"/>
</dbReference>
<dbReference type="PANTHER" id="PTHR30185">
    <property type="entry name" value="CRYPTIC BETA-GLUCOSIDE BGL OPERON ANTITERMINATOR"/>
    <property type="match status" value="1"/>
</dbReference>
<evidence type="ECO:0000256" key="5">
    <source>
        <dbReference type="ARBA" id="ARBA00023163"/>
    </source>
</evidence>
<dbReference type="SUPFAM" id="SSF63520">
    <property type="entry name" value="PTS-regulatory domain, PRD"/>
    <property type="match status" value="2"/>
</dbReference>
<evidence type="ECO:0000259" key="8">
    <source>
        <dbReference type="PROSITE" id="PS51372"/>
    </source>
</evidence>
<dbReference type="Gene3D" id="1.10.1790.10">
    <property type="entry name" value="PRD domain"/>
    <property type="match status" value="1"/>
</dbReference>
<feature type="domain" description="PRD" evidence="8">
    <location>
        <begin position="289"/>
        <end position="396"/>
    </location>
</feature>
<dbReference type="Pfam" id="PF00359">
    <property type="entry name" value="PTS_EIIA_2"/>
    <property type="match status" value="1"/>
</dbReference>
<evidence type="ECO:0000256" key="3">
    <source>
        <dbReference type="ARBA" id="ARBA00023015"/>
    </source>
</evidence>
<dbReference type="Gene3D" id="1.10.10.10">
    <property type="entry name" value="Winged helix-like DNA-binding domain superfamily/Winged helix DNA-binding domain"/>
    <property type="match status" value="2"/>
</dbReference>
<dbReference type="InterPro" id="IPR002178">
    <property type="entry name" value="PTS_EIIA_type-2_dom"/>
</dbReference>
<dbReference type="InterPro" id="IPR036390">
    <property type="entry name" value="WH_DNA-bd_sf"/>
</dbReference>
<dbReference type="PANTHER" id="PTHR30185:SF13">
    <property type="entry name" value="LICABCH OPERON REGULATOR-RELATED"/>
    <property type="match status" value="1"/>
</dbReference>
<dbReference type="InterPro" id="IPR036095">
    <property type="entry name" value="PTS_EIIB-like_sf"/>
</dbReference>
<evidence type="ECO:0000256" key="1">
    <source>
        <dbReference type="ARBA" id="ARBA00022679"/>
    </source>
</evidence>
<dbReference type="PROSITE" id="PS51094">
    <property type="entry name" value="PTS_EIIA_TYPE_2"/>
    <property type="match status" value="1"/>
</dbReference>
<reference evidence="9" key="1">
    <citation type="submission" date="2019-11" db="EMBL/GenBank/DDBJ databases">
        <authorList>
            <person name="Feng L."/>
        </authorList>
    </citation>
    <scope>NUCLEOTIDE SEQUENCE</scope>
    <source>
        <strain evidence="9">CParaputrificumLFYP93</strain>
    </source>
</reference>
<keyword evidence="4" id="KW-0010">Activator</keyword>
<keyword evidence="5" id="KW-0804">Transcription</keyword>
<evidence type="ECO:0000256" key="4">
    <source>
        <dbReference type="ARBA" id="ARBA00023159"/>
    </source>
</evidence>
<dbReference type="PROSITE" id="PS51372">
    <property type="entry name" value="PRD_2"/>
    <property type="match status" value="2"/>
</dbReference>
<dbReference type="GO" id="GO:0008982">
    <property type="term" value="F:protein-N(PI)-phosphohistidine-sugar phosphotransferase activity"/>
    <property type="evidence" value="ECO:0007669"/>
    <property type="project" value="InterPro"/>
</dbReference>
<keyword evidence="3" id="KW-0805">Transcription regulation</keyword>
<dbReference type="Gene3D" id="3.40.930.10">
    <property type="entry name" value="Mannitol-specific EII, Chain A"/>
    <property type="match status" value="1"/>
</dbReference>
<dbReference type="InterPro" id="IPR013196">
    <property type="entry name" value="HTH_11"/>
</dbReference>
<evidence type="ECO:0000256" key="2">
    <source>
        <dbReference type="ARBA" id="ARBA00022737"/>
    </source>
</evidence>
<dbReference type="CDD" id="cd05568">
    <property type="entry name" value="PTS_IIB_bgl_like"/>
    <property type="match status" value="1"/>
</dbReference>
<dbReference type="SUPFAM" id="SSF52794">
    <property type="entry name" value="PTS system IIB component-like"/>
    <property type="match status" value="1"/>
</dbReference>
<proteinExistence type="predicted"/>
<dbReference type="InterPro" id="IPR016152">
    <property type="entry name" value="PTrfase/Anion_transptr"/>
</dbReference>
<dbReference type="InterPro" id="IPR011608">
    <property type="entry name" value="PRD"/>
</dbReference>
<evidence type="ECO:0000259" key="7">
    <source>
        <dbReference type="PROSITE" id="PS51099"/>
    </source>
</evidence>
<name>A0A6N3G0T7_9CLOT</name>
<dbReference type="EMBL" id="CACRTV010000068">
    <property type="protein sequence ID" value="VYU57954.1"/>
    <property type="molecule type" value="Genomic_DNA"/>
</dbReference>
<dbReference type="SUPFAM" id="SSF46785">
    <property type="entry name" value="Winged helix' DNA-binding domain"/>
    <property type="match status" value="1"/>
</dbReference>
<gene>
    <name evidence="9" type="primary">licR_3</name>
    <name evidence="9" type="ORF">CPLFYP93_02817</name>
</gene>
<feature type="domain" description="PRD" evidence="8">
    <location>
        <begin position="183"/>
        <end position="287"/>
    </location>
</feature>
<dbReference type="AlphaFoldDB" id="A0A6N3G0T7"/>
<dbReference type="InterPro" id="IPR036388">
    <property type="entry name" value="WH-like_DNA-bd_sf"/>
</dbReference>
<dbReference type="Pfam" id="PF05043">
    <property type="entry name" value="Mga"/>
    <property type="match status" value="1"/>
</dbReference>
<dbReference type="InterPro" id="IPR036634">
    <property type="entry name" value="PRD_sf"/>
</dbReference>
<accession>A0A6N3G0T7</accession>
<keyword evidence="2" id="KW-0677">Repeat</keyword>
<dbReference type="Gene3D" id="3.40.50.2300">
    <property type="match status" value="1"/>
</dbReference>
<dbReference type="GO" id="GO:0006355">
    <property type="term" value="P:regulation of DNA-templated transcription"/>
    <property type="evidence" value="ECO:0007669"/>
    <property type="project" value="InterPro"/>
</dbReference>
<protein>
    <submittedName>
        <fullName evidence="9">Putative licABCH operon regulator</fullName>
    </submittedName>
</protein>
<evidence type="ECO:0000313" key="9">
    <source>
        <dbReference type="EMBL" id="VYU57954.1"/>
    </source>
</evidence>
<evidence type="ECO:0000259" key="6">
    <source>
        <dbReference type="PROSITE" id="PS51094"/>
    </source>
</evidence>
<feature type="domain" description="PTS EIIB type-2" evidence="7">
    <location>
        <begin position="399"/>
        <end position="490"/>
    </location>
</feature>
<dbReference type="InterPro" id="IPR007737">
    <property type="entry name" value="Mga_HTH"/>
</dbReference>
<feature type="domain" description="PTS EIIA type-2" evidence="6">
    <location>
        <begin position="493"/>
        <end position="630"/>
    </location>
</feature>
<dbReference type="Pfam" id="PF00874">
    <property type="entry name" value="PRD"/>
    <property type="match status" value="1"/>
</dbReference>
<dbReference type="PROSITE" id="PS51099">
    <property type="entry name" value="PTS_EIIB_TYPE_2"/>
    <property type="match status" value="1"/>
</dbReference>